<evidence type="ECO:0000313" key="1">
    <source>
        <dbReference type="EMBL" id="CDR35350.1"/>
    </source>
</evidence>
<geneLocation type="plasmid" evidence="1">
    <name>1</name>
</geneLocation>
<proteinExistence type="predicted"/>
<gene>
    <name evidence="1" type="ORF">CSEC_p0079</name>
</gene>
<reference evidence="1" key="1">
    <citation type="submission" date="2013-12" db="EMBL/GenBank/DDBJ databases">
        <authorList>
            <person name="Li W."/>
            <person name="Chetelat R.T."/>
        </authorList>
    </citation>
    <scope>NUCLEOTIDE SEQUENCE</scope>
    <source>
        <strain evidence="1">CRIB-18</strain>
        <plasmid evidence="1">1</plasmid>
    </source>
</reference>
<protein>
    <submittedName>
        <fullName evidence="1">Uncharacterized protein</fullName>
    </submittedName>
</protein>
<dbReference type="InterPro" id="IPR021808">
    <property type="entry name" value="DUF3383"/>
</dbReference>
<name>A0A090E4F1_9BACT</name>
<accession>A0A090E4F1</accession>
<dbReference type="EMBL" id="LK031773">
    <property type="protein sequence ID" value="CDR35350.1"/>
    <property type="molecule type" value="Genomic_DNA"/>
</dbReference>
<keyword evidence="1" id="KW-0614">Plasmid</keyword>
<dbReference type="Pfam" id="PF11863">
    <property type="entry name" value="DUF3383"/>
    <property type="match status" value="1"/>
</dbReference>
<reference evidence="1" key="2">
    <citation type="submission" date="2014-09" db="EMBL/GenBank/DDBJ databases">
        <title>Criblamydia sequanensis harbors a mega-plasmid encoding arsenite resistance.</title>
        <authorList>
            <person name="Bertelli C."/>
            <person name="Goesmann A."/>
            <person name="Greub G."/>
        </authorList>
    </citation>
    <scope>NUCLEOTIDE SEQUENCE [LARGE SCALE GENOMIC DNA]</scope>
    <source>
        <strain evidence="1">CRIB-18</strain>
        <plasmid evidence="1">1</plasmid>
    </source>
</reference>
<sequence length="628" mass="66144">MPLSDIVNVQITRDTQTVSEAGFGTLMILGTHKRFDDRIRFYTSLSGVAADFESTDLEYIAAQEAFSQALSPQQIAIGRRTVNNASVFVETAMAPFNYTVTIDSNGITIPSAPTAQESHVVMSGNFVASNSIAITLNGVPLTPIVFSVDQATTMGLVVAALEANPAVSSATLSGNNLILDVAGQPNTNAIINSFVVTLGASQPTATITNPLQPVSNLTIANSLTTAINAAVLGVTASEPVVPDGTINLVADVPGVPYTLSVSTDIVNPDQAVVTVTQVEPNTNYVVTINGVPFTYISPNEVQSNEDIAAGLVAVIATQTQVPVGATDNLNGSFELSANVPGTGFVLSVSEGILSKEFGLVIQPFSASDPVVTDLTAIQAVDDTWYALALTDRTSATVLAVAAWTESQVKIFGTASSDPNIINQAAGVDATSVAAKCNQFGYVRTFVLYHQDANSDFPECAWFGGVLPLEPGSETWKFKRLNSIAYSNLTSTQSQNARNKKANTYEFIGGVGITREGTMAQGEFIDIVRGIDWLTSRIQEFVYSVLVNNPKVPYTDAGITAIEAQVKRALQLGISNNFIASDPAPIVTVPKAADVPTIDKTNRILKNVKFQATLAGAIHAVNITGTVTV</sequence>
<organism evidence="1">
    <name type="scientific">Candidatus Criblamydia sequanensis CRIB-18</name>
    <dbReference type="NCBI Taxonomy" id="1437425"/>
    <lineage>
        <taxon>Bacteria</taxon>
        <taxon>Pseudomonadati</taxon>
        <taxon>Chlamydiota</taxon>
        <taxon>Chlamydiia</taxon>
        <taxon>Parachlamydiales</taxon>
        <taxon>Candidatus Criblamydiaceae</taxon>
        <taxon>Candidatus Criblamydia</taxon>
    </lineage>
</organism>
<dbReference type="AlphaFoldDB" id="A0A090E4F1"/>
<dbReference type="RefSeq" id="WP_051981608.1">
    <property type="nucleotide sequence ID" value="NZ_LK031773.1"/>
</dbReference>